<accession>A0AA38HQ54</accession>
<gene>
    <name evidence="1" type="ORF">Zmor_004064</name>
</gene>
<protein>
    <recommendedName>
        <fullName evidence="3">Nucleic-acid-binding protein from mobile element jockey</fullName>
    </recommendedName>
</protein>
<evidence type="ECO:0000313" key="1">
    <source>
        <dbReference type="EMBL" id="KAJ3639194.1"/>
    </source>
</evidence>
<dbReference type="AlphaFoldDB" id="A0AA38HQ54"/>
<dbReference type="EMBL" id="JALNTZ010000012">
    <property type="protein sequence ID" value="KAJ3639194.1"/>
    <property type="molecule type" value="Genomic_DNA"/>
</dbReference>
<proteinExistence type="predicted"/>
<name>A0AA38HQ54_9CUCU</name>
<comment type="caution">
    <text evidence="1">The sequence shown here is derived from an EMBL/GenBank/DDBJ whole genome shotgun (WGS) entry which is preliminary data.</text>
</comment>
<dbReference type="Proteomes" id="UP001168821">
    <property type="component" value="Unassembled WGS sequence"/>
</dbReference>
<evidence type="ECO:0008006" key="3">
    <source>
        <dbReference type="Google" id="ProtNLM"/>
    </source>
</evidence>
<evidence type="ECO:0000313" key="2">
    <source>
        <dbReference type="Proteomes" id="UP001168821"/>
    </source>
</evidence>
<sequence length="109" mass="12414">MNTIGPDGWRAGVKILSRRECRNKNKQNILIQVRPMILKVIENNSGKIILILAIFVEERLRVAVCRRCVQFRHMQKYCAEQNAIKCPRCAGTHTLSECNISTKSCPNCA</sequence>
<keyword evidence="2" id="KW-1185">Reference proteome</keyword>
<organism evidence="1 2">
    <name type="scientific">Zophobas morio</name>
    <dbReference type="NCBI Taxonomy" id="2755281"/>
    <lineage>
        <taxon>Eukaryota</taxon>
        <taxon>Metazoa</taxon>
        <taxon>Ecdysozoa</taxon>
        <taxon>Arthropoda</taxon>
        <taxon>Hexapoda</taxon>
        <taxon>Insecta</taxon>
        <taxon>Pterygota</taxon>
        <taxon>Neoptera</taxon>
        <taxon>Endopterygota</taxon>
        <taxon>Coleoptera</taxon>
        <taxon>Polyphaga</taxon>
        <taxon>Cucujiformia</taxon>
        <taxon>Tenebrionidae</taxon>
        <taxon>Zophobas</taxon>
    </lineage>
</organism>
<reference evidence="1" key="1">
    <citation type="journal article" date="2023" name="G3 (Bethesda)">
        <title>Whole genome assemblies of Zophobas morio and Tenebrio molitor.</title>
        <authorList>
            <person name="Kaur S."/>
            <person name="Stinson S.A."/>
            <person name="diCenzo G.C."/>
        </authorList>
    </citation>
    <scope>NUCLEOTIDE SEQUENCE</scope>
    <source>
        <strain evidence="1">QUZm001</strain>
    </source>
</reference>